<dbReference type="InterPro" id="IPR011047">
    <property type="entry name" value="Quinoprotein_ADH-like_sf"/>
</dbReference>
<proteinExistence type="predicted"/>
<dbReference type="EMBL" id="BAAATZ010000003">
    <property type="protein sequence ID" value="GAA2720059.1"/>
    <property type="molecule type" value="Genomic_DNA"/>
</dbReference>
<comment type="caution">
    <text evidence="3">The sequence shown here is derived from an EMBL/GenBank/DDBJ whole genome shotgun (WGS) entry which is preliminary data.</text>
</comment>
<gene>
    <name evidence="3" type="ORF">GCM10010439_07110</name>
</gene>
<keyword evidence="4" id="KW-1185">Reference proteome</keyword>
<keyword evidence="1" id="KW-0732">Signal</keyword>
<accession>A0ABP6GEN4</accession>
<dbReference type="InterPro" id="IPR002372">
    <property type="entry name" value="PQQ_rpt_dom"/>
</dbReference>
<feature type="domain" description="Pyrrolo-quinoline quinone repeat" evidence="2">
    <location>
        <begin position="61"/>
        <end position="312"/>
    </location>
</feature>
<sequence length="427" mass="46575">MRLRLLLPLLLLVCLTTSCVPGTGFGTFGTRGPTPAWSLKGVAAGDQMAVVDGTLIFLTRKEIRGVDVISGRDLWTIPFLPGLRYATRDNPWFSVARGAVILVEAPGSYERGIIRAIDPGTGRLLWSDGPATSVEVSQDAVFVHSCADGLSECTTTRREPRTGRAAWSEVPNPFGWTGFDDQRTLARPTGRYFVTDTTRKSSMLRDTRNGRRTAMAAVPEWNSWRSVGPAVVFIGKLYDDACQVELSSFDAEHARPRWKRTICFPLGTGDDYNPGFPHAPGGFIGDDTRIATLTPEGIPQILDLTTGNILWRSAESGTPLDSDGTSLLTRRAKDQGPLTMLDFPTGRALWTAPDPGLTAGDTRWRTFVNQDFTAIAGLHEGEPSVAVYDTGTGRPTGRYSGIFKGAGDGWIAVETKRFGYDLDFFFL</sequence>
<dbReference type="PROSITE" id="PS51257">
    <property type="entry name" value="PROKAR_LIPOPROTEIN"/>
    <property type="match status" value="1"/>
</dbReference>
<protein>
    <recommendedName>
        <fullName evidence="2">Pyrrolo-quinoline quinone repeat domain-containing protein</fullName>
    </recommendedName>
</protein>
<name>A0ABP6GEN4_9ACTN</name>
<reference evidence="4" key="1">
    <citation type="journal article" date="2019" name="Int. J. Syst. Evol. Microbiol.">
        <title>The Global Catalogue of Microorganisms (GCM) 10K type strain sequencing project: providing services to taxonomists for standard genome sequencing and annotation.</title>
        <authorList>
            <consortium name="The Broad Institute Genomics Platform"/>
            <consortium name="The Broad Institute Genome Sequencing Center for Infectious Disease"/>
            <person name="Wu L."/>
            <person name="Ma J."/>
        </authorList>
    </citation>
    <scope>NUCLEOTIDE SEQUENCE [LARGE SCALE GENOMIC DNA]</scope>
    <source>
        <strain evidence="4">JCM 8201</strain>
    </source>
</reference>
<evidence type="ECO:0000256" key="1">
    <source>
        <dbReference type="SAM" id="SignalP"/>
    </source>
</evidence>
<organism evidence="3 4">
    <name type="scientific">Actinocorallia aurantiaca</name>
    <dbReference type="NCBI Taxonomy" id="46204"/>
    <lineage>
        <taxon>Bacteria</taxon>
        <taxon>Bacillati</taxon>
        <taxon>Actinomycetota</taxon>
        <taxon>Actinomycetes</taxon>
        <taxon>Streptosporangiales</taxon>
        <taxon>Thermomonosporaceae</taxon>
        <taxon>Actinocorallia</taxon>
    </lineage>
</organism>
<evidence type="ECO:0000259" key="2">
    <source>
        <dbReference type="Pfam" id="PF13360"/>
    </source>
</evidence>
<feature type="chain" id="PRO_5046846953" description="Pyrrolo-quinoline quinone repeat domain-containing protein" evidence="1">
    <location>
        <begin position="23"/>
        <end position="427"/>
    </location>
</feature>
<evidence type="ECO:0000313" key="4">
    <source>
        <dbReference type="Proteomes" id="UP001501842"/>
    </source>
</evidence>
<dbReference type="InterPro" id="IPR015943">
    <property type="entry name" value="WD40/YVTN_repeat-like_dom_sf"/>
</dbReference>
<dbReference type="Gene3D" id="2.130.10.10">
    <property type="entry name" value="YVTN repeat-like/Quinoprotein amine dehydrogenase"/>
    <property type="match status" value="1"/>
</dbReference>
<dbReference type="Pfam" id="PF13360">
    <property type="entry name" value="PQQ_2"/>
    <property type="match status" value="1"/>
</dbReference>
<dbReference type="Proteomes" id="UP001501842">
    <property type="component" value="Unassembled WGS sequence"/>
</dbReference>
<feature type="signal peptide" evidence="1">
    <location>
        <begin position="1"/>
        <end position="22"/>
    </location>
</feature>
<dbReference type="SUPFAM" id="SSF50998">
    <property type="entry name" value="Quinoprotein alcohol dehydrogenase-like"/>
    <property type="match status" value="1"/>
</dbReference>
<evidence type="ECO:0000313" key="3">
    <source>
        <dbReference type="EMBL" id="GAA2720059.1"/>
    </source>
</evidence>